<evidence type="ECO:0000313" key="1">
    <source>
        <dbReference type="EMBL" id="KAK9278818.1"/>
    </source>
</evidence>
<name>A0AAP0RKC3_LIQFO</name>
<evidence type="ECO:0008006" key="3">
    <source>
        <dbReference type="Google" id="ProtNLM"/>
    </source>
</evidence>
<dbReference type="EMBL" id="JBBPBK010000009">
    <property type="protein sequence ID" value="KAK9278818.1"/>
    <property type="molecule type" value="Genomic_DNA"/>
</dbReference>
<dbReference type="AlphaFoldDB" id="A0AAP0RKC3"/>
<gene>
    <name evidence="1" type="ORF">L1049_028397</name>
</gene>
<comment type="caution">
    <text evidence="1">The sequence shown here is derived from an EMBL/GenBank/DDBJ whole genome shotgun (WGS) entry which is preliminary data.</text>
</comment>
<organism evidence="1 2">
    <name type="scientific">Liquidambar formosana</name>
    <name type="common">Formosan gum</name>
    <dbReference type="NCBI Taxonomy" id="63359"/>
    <lineage>
        <taxon>Eukaryota</taxon>
        <taxon>Viridiplantae</taxon>
        <taxon>Streptophyta</taxon>
        <taxon>Embryophyta</taxon>
        <taxon>Tracheophyta</taxon>
        <taxon>Spermatophyta</taxon>
        <taxon>Magnoliopsida</taxon>
        <taxon>eudicotyledons</taxon>
        <taxon>Gunneridae</taxon>
        <taxon>Pentapetalae</taxon>
        <taxon>Saxifragales</taxon>
        <taxon>Altingiaceae</taxon>
        <taxon>Liquidambar</taxon>
    </lineage>
</organism>
<evidence type="ECO:0000313" key="2">
    <source>
        <dbReference type="Proteomes" id="UP001415857"/>
    </source>
</evidence>
<protein>
    <recommendedName>
        <fullName evidence="3">NHL domain-containing protein</fullName>
    </recommendedName>
</protein>
<dbReference type="PANTHER" id="PTHR47076:SF1">
    <property type="entry name" value="NHL DOMAIN PROTEIN"/>
    <property type="match status" value="1"/>
</dbReference>
<dbReference type="PANTHER" id="PTHR47076">
    <property type="entry name" value="NHL DOMAIN PROTEIN"/>
    <property type="match status" value="1"/>
</dbReference>
<reference evidence="1 2" key="1">
    <citation type="journal article" date="2024" name="Plant J.">
        <title>Genome sequences and population genomics reveal climatic adaptation and genomic divergence between two closely related sweetgum species.</title>
        <authorList>
            <person name="Xu W.Q."/>
            <person name="Ren C.Q."/>
            <person name="Zhang X.Y."/>
            <person name="Comes H.P."/>
            <person name="Liu X.H."/>
            <person name="Li Y.G."/>
            <person name="Kettle C.J."/>
            <person name="Jalonen R."/>
            <person name="Gaisberger H."/>
            <person name="Ma Y.Z."/>
            <person name="Qiu Y.X."/>
        </authorList>
    </citation>
    <scope>NUCLEOTIDE SEQUENCE [LARGE SCALE GENOMIC DNA]</scope>
    <source>
        <strain evidence="1">Hangzhou</strain>
    </source>
</reference>
<accession>A0AAP0RKC3</accession>
<keyword evidence="2" id="KW-1185">Reference proteome</keyword>
<proteinExistence type="predicted"/>
<sequence length="155" mass="17686">MATEELESAHNEETANVLFSKRCCCCIPFFRPQRSRTAGLGLWENARAAENEERWWTRGFKAVKKVREWSELVAGPRWKTFIRRFNRTRSGGGGSRHGKYQYDPLSYTLNFDEGPGQNGYFDDDDDSRGFSARYAPVPVSAKTSVDFGREVPAFA</sequence>
<dbReference type="Proteomes" id="UP001415857">
    <property type="component" value="Unassembled WGS sequence"/>
</dbReference>